<dbReference type="EMBL" id="DVON01000150">
    <property type="protein sequence ID" value="HIV12819.1"/>
    <property type="molecule type" value="Genomic_DNA"/>
</dbReference>
<organism evidence="2 3">
    <name type="scientific">Candidatus Pullilachnospira stercoravium</name>
    <dbReference type="NCBI Taxonomy" id="2840913"/>
    <lineage>
        <taxon>Bacteria</taxon>
        <taxon>Bacillati</taxon>
        <taxon>Bacillota</taxon>
        <taxon>Clostridia</taxon>
        <taxon>Lachnospirales</taxon>
        <taxon>Lachnospiraceae</taxon>
        <taxon>Lachnospiraceae incertae sedis</taxon>
        <taxon>Candidatus Pullilachnospira</taxon>
    </lineage>
</organism>
<name>A0A9D1NVG1_9FIRM</name>
<sequence length="255" mass="29436">MQEKDVIAKEYLQDPGRFADLLNAEWFQGNPVLGPENIREKKGRSARIHRKAGRIRTAETTGDVAKEVVLKGKIIWVMLEAQSDIHFAMPVRIANEESMRYQEQWRNLRNQHRSRKDLKGTEYISGFGKSDRLIPVITLILHLGSKPWEGARSLKELMDLTGWPRRACEMIEDQRIHLIDVRRYPHPEVFRTDLCCVFGFLKNSGQKEAVEEIRKYPQGSLLPAEGGCLRFHRRDGGGSGTDTDKREEQNRERSV</sequence>
<evidence type="ECO:0000256" key="1">
    <source>
        <dbReference type="SAM" id="MobiDB-lite"/>
    </source>
</evidence>
<comment type="caution">
    <text evidence="2">The sequence shown here is derived from an EMBL/GenBank/DDBJ whole genome shotgun (WGS) entry which is preliminary data.</text>
</comment>
<protein>
    <submittedName>
        <fullName evidence="2">Rpn family recombination-promoting nuclease/putative transposase</fullName>
    </submittedName>
</protein>
<reference evidence="2" key="2">
    <citation type="journal article" date="2021" name="PeerJ">
        <title>Extensive microbial diversity within the chicken gut microbiome revealed by metagenomics and culture.</title>
        <authorList>
            <person name="Gilroy R."/>
            <person name="Ravi A."/>
            <person name="Getino M."/>
            <person name="Pursley I."/>
            <person name="Horton D.L."/>
            <person name="Alikhan N.F."/>
            <person name="Baker D."/>
            <person name="Gharbi K."/>
            <person name="Hall N."/>
            <person name="Watson M."/>
            <person name="Adriaenssens E.M."/>
            <person name="Foster-Nyarko E."/>
            <person name="Jarju S."/>
            <person name="Secka A."/>
            <person name="Antonio M."/>
            <person name="Oren A."/>
            <person name="Chaudhuri R.R."/>
            <person name="La Ragione R."/>
            <person name="Hildebrand F."/>
            <person name="Pallen M.J."/>
        </authorList>
    </citation>
    <scope>NUCLEOTIDE SEQUENCE</scope>
    <source>
        <strain evidence="2">ChiBcec2-4451</strain>
    </source>
</reference>
<gene>
    <name evidence="2" type="ORF">IAA63_06740</name>
</gene>
<evidence type="ECO:0000313" key="3">
    <source>
        <dbReference type="Proteomes" id="UP000886723"/>
    </source>
</evidence>
<dbReference type="AlphaFoldDB" id="A0A9D1NVG1"/>
<accession>A0A9D1NVG1</accession>
<proteinExistence type="predicted"/>
<reference evidence="2" key="1">
    <citation type="submission" date="2020-10" db="EMBL/GenBank/DDBJ databases">
        <authorList>
            <person name="Gilroy R."/>
        </authorList>
    </citation>
    <scope>NUCLEOTIDE SEQUENCE</scope>
    <source>
        <strain evidence="2">ChiBcec2-4451</strain>
    </source>
</reference>
<feature type="region of interest" description="Disordered" evidence="1">
    <location>
        <begin position="232"/>
        <end position="255"/>
    </location>
</feature>
<evidence type="ECO:0000313" key="2">
    <source>
        <dbReference type="EMBL" id="HIV12819.1"/>
    </source>
</evidence>
<feature type="compositionally biased region" description="Basic and acidic residues" evidence="1">
    <location>
        <begin position="242"/>
        <end position="255"/>
    </location>
</feature>
<dbReference type="Proteomes" id="UP000886723">
    <property type="component" value="Unassembled WGS sequence"/>
</dbReference>